<dbReference type="Proteomes" id="UP000552644">
    <property type="component" value="Unassembled WGS sequence"/>
</dbReference>
<evidence type="ECO:0000256" key="2">
    <source>
        <dbReference type="SAM" id="Phobius"/>
    </source>
</evidence>
<accession>A0A7W7QVQ1</accession>
<protein>
    <recommendedName>
        <fullName evidence="5">DUF4190 domain-containing protein</fullName>
    </recommendedName>
</protein>
<gene>
    <name evidence="3" type="ORF">FHS44_007801</name>
</gene>
<proteinExistence type="predicted"/>
<organism evidence="3 4">
    <name type="scientific">Streptosporangium saharense</name>
    <dbReference type="NCBI Taxonomy" id="1706840"/>
    <lineage>
        <taxon>Bacteria</taxon>
        <taxon>Bacillati</taxon>
        <taxon>Actinomycetota</taxon>
        <taxon>Actinomycetes</taxon>
        <taxon>Streptosporangiales</taxon>
        <taxon>Streptosporangiaceae</taxon>
        <taxon>Streptosporangium</taxon>
    </lineage>
</organism>
<feature type="compositionally biased region" description="Gly residues" evidence="1">
    <location>
        <begin position="182"/>
        <end position="192"/>
    </location>
</feature>
<sequence>MTPRHPDMPTAPEVPEPLQNDSTERFQHPEPGQYGGQHAGRPEGIPGTSPYGGQGTPYGQSPPSRGAHAAGREEPPGTSGQEPPVWGTPAQGASGQGAPYGQESSGQGTSGQGVPYGQEPGERGTPYGGQGGQARPGEWEAPSYGQQAAHGQESQEGPYGQGQQGYPGTGQGPQGYPETGQGYPGTGQGYPGAGQEYPGAGQGQPYQAPLTPGGPGYPGAPPYQGGYQSPYQKSGGGLGTTALVLGIASIFLLLACGLGVLTAIAGLIIGLVALAKNSNRGRAIWGIALSALALVLAVVFLTWFYSRVGDCMNLPQNLQQRCVEERLGVQVQSAPQWLP</sequence>
<feature type="transmembrane region" description="Helical" evidence="2">
    <location>
        <begin position="284"/>
        <end position="305"/>
    </location>
</feature>
<evidence type="ECO:0000256" key="1">
    <source>
        <dbReference type="SAM" id="MobiDB-lite"/>
    </source>
</evidence>
<evidence type="ECO:0000313" key="3">
    <source>
        <dbReference type="EMBL" id="MBB4920650.1"/>
    </source>
</evidence>
<keyword evidence="4" id="KW-1185">Reference proteome</keyword>
<keyword evidence="2" id="KW-0812">Transmembrane</keyword>
<evidence type="ECO:0000313" key="4">
    <source>
        <dbReference type="Proteomes" id="UP000552644"/>
    </source>
</evidence>
<keyword evidence="2" id="KW-1133">Transmembrane helix</keyword>
<comment type="caution">
    <text evidence="3">The sequence shown here is derived from an EMBL/GenBank/DDBJ whole genome shotgun (WGS) entry which is preliminary data.</text>
</comment>
<dbReference type="AlphaFoldDB" id="A0A7W7QVQ1"/>
<name>A0A7W7QVQ1_9ACTN</name>
<reference evidence="3 4" key="1">
    <citation type="submission" date="2020-08" db="EMBL/GenBank/DDBJ databases">
        <title>Genomic Encyclopedia of Type Strains, Phase III (KMG-III): the genomes of soil and plant-associated and newly described type strains.</title>
        <authorList>
            <person name="Whitman W."/>
        </authorList>
    </citation>
    <scope>NUCLEOTIDE SEQUENCE [LARGE SCALE GENOMIC DNA]</scope>
    <source>
        <strain evidence="3 4">CECT 8840</strain>
    </source>
</reference>
<feature type="transmembrane region" description="Helical" evidence="2">
    <location>
        <begin position="242"/>
        <end position="272"/>
    </location>
</feature>
<keyword evidence="2" id="KW-0472">Membrane</keyword>
<feature type="region of interest" description="Disordered" evidence="1">
    <location>
        <begin position="1"/>
        <end position="228"/>
    </location>
</feature>
<feature type="compositionally biased region" description="Gly residues" evidence="1">
    <location>
        <begin position="159"/>
        <end position="173"/>
    </location>
</feature>
<dbReference type="EMBL" id="JACHJP010000015">
    <property type="protein sequence ID" value="MBB4920650.1"/>
    <property type="molecule type" value="Genomic_DNA"/>
</dbReference>
<evidence type="ECO:0008006" key="5">
    <source>
        <dbReference type="Google" id="ProtNLM"/>
    </source>
</evidence>